<name>A0A9P8MKN6_9HYPO</name>
<feature type="region of interest" description="Disordered" evidence="1">
    <location>
        <begin position="207"/>
        <end position="250"/>
    </location>
</feature>
<accession>A0A9P8MKN6</accession>
<feature type="compositionally biased region" description="Polar residues" evidence="1">
    <location>
        <begin position="207"/>
        <end position="216"/>
    </location>
</feature>
<dbReference type="AlphaFoldDB" id="A0A9P8MKN6"/>
<evidence type="ECO:0000256" key="1">
    <source>
        <dbReference type="SAM" id="MobiDB-lite"/>
    </source>
</evidence>
<reference evidence="2 3" key="1">
    <citation type="submission" date="2020-07" db="EMBL/GenBank/DDBJ databases">
        <title>Metarhizium humberi genome.</title>
        <authorList>
            <person name="Lysoe E."/>
        </authorList>
    </citation>
    <scope>NUCLEOTIDE SEQUENCE [LARGE SCALE GENOMIC DNA]</scope>
    <source>
        <strain evidence="2 3">ESALQ1638</strain>
    </source>
</reference>
<keyword evidence="3" id="KW-1185">Reference proteome</keyword>
<proteinExistence type="predicted"/>
<feature type="compositionally biased region" description="Polar residues" evidence="1">
    <location>
        <begin position="234"/>
        <end position="250"/>
    </location>
</feature>
<dbReference type="Proteomes" id="UP000764110">
    <property type="component" value="Unassembled WGS sequence"/>
</dbReference>
<comment type="caution">
    <text evidence="2">The sequence shown here is derived from an EMBL/GenBank/DDBJ whole genome shotgun (WGS) entry which is preliminary data.</text>
</comment>
<feature type="region of interest" description="Disordered" evidence="1">
    <location>
        <begin position="26"/>
        <end position="69"/>
    </location>
</feature>
<evidence type="ECO:0000313" key="3">
    <source>
        <dbReference type="Proteomes" id="UP000764110"/>
    </source>
</evidence>
<organism evidence="2 3">
    <name type="scientific">Metarhizium humberi</name>
    <dbReference type="NCBI Taxonomy" id="2596975"/>
    <lineage>
        <taxon>Eukaryota</taxon>
        <taxon>Fungi</taxon>
        <taxon>Dikarya</taxon>
        <taxon>Ascomycota</taxon>
        <taxon>Pezizomycotina</taxon>
        <taxon>Sordariomycetes</taxon>
        <taxon>Hypocreomycetidae</taxon>
        <taxon>Hypocreales</taxon>
        <taxon>Clavicipitaceae</taxon>
        <taxon>Metarhizium</taxon>
    </lineage>
</organism>
<sequence length="250" mass="27363">MKAVQSGAGRVPSIRLRCSSCATCRQRPPTRCAKERHSCDSGPGARQQPEPGLVVSGGYDARKPSSTSNGAGLEIAATQIAGKAPSFEPAGRERYLGPSQEESMSLLLSLRACSARSPQRTRRRRRPEARDWATSESGKPYFWYGVMVNKDQAESQTKKQAKAQVLFKFPRSKLGKGKQRTRGLRLRGRSCLVLLGATTRYVLLSPSQSTHPTTSWLLGRRETGEDGEDGAQWECSSTPYHQHAQALSSA</sequence>
<protein>
    <submittedName>
        <fullName evidence="2">Uncharacterized protein</fullName>
    </submittedName>
</protein>
<dbReference type="EMBL" id="JACEFI010000001">
    <property type="protein sequence ID" value="KAH0602075.1"/>
    <property type="molecule type" value="Genomic_DNA"/>
</dbReference>
<gene>
    <name evidence="2" type="ORF">MHUMG1_00954</name>
</gene>
<evidence type="ECO:0000313" key="2">
    <source>
        <dbReference type="EMBL" id="KAH0602075.1"/>
    </source>
</evidence>